<gene>
    <name evidence="1" type="ORF">FKW44_019109</name>
</gene>
<evidence type="ECO:0000313" key="1">
    <source>
        <dbReference type="EMBL" id="QQP38521.1"/>
    </source>
</evidence>
<proteinExistence type="predicted"/>
<protein>
    <submittedName>
        <fullName evidence="1">Uncharacterized protein</fullName>
    </submittedName>
</protein>
<organism evidence="1 2">
    <name type="scientific">Caligus rogercresseyi</name>
    <name type="common">Sea louse</name>
    <dbReference type="NCBI Taxonomy" id="217165"/>
    <lineage>
        <taxon>Eukaryota</taxon>
        <taxon>Metazoa</taxon>
        <taxon>Ecdysozoa</taxon>
        <taxon>Arthropoda</taxon>
        <taxon>Crustacea</taxon>
        <taxon>Multicrustacea</taxon>
        <taxon>Hexanauplia</taxon>
        <taxon>Copepoda</taxon>
        <taxon>Siphonostomatoida</taxon>
        <taxon>Caligidae</taxon>
        <taxon>Caligus</taxon>
    </lineage>
</organism>
<dbReference type="Proteomes" id="UP000595437">
    <property type="component" value="Chromosome 13"/>
</dbReference>
<evidence type="ECO:0000313" key="2">
    <source>
        <dbReference type="Proteomes" id="UP000595437"/>
    </source>
</evidence>
<feature type="non-terminal residue" evidence="1">
    <location>
        <position position="1"/>
    </location>
</feature>
<dbReference type="EMBL" id="CP045902">
    <property type="protein sequence ID" value="QQP38521.1"/>
    <property type="molecule type" value="Genomic_DNA"/>
</dbReference>
<keyword evidence="2" id="KW-1185">Reference proteome</keyword>
<reference evidence="2" key="1">
    <citation type="submission" date="2021-01" db="EMBL/GenBank/DDBJ databases">
        <title>Caligus Genome Assembly.</title>
        <authorList>
            <person name="Gallardo-Escarate C."/>
        </authorList>
    </citation>
    <scope>NUCLEOTIDE SEQUENCE [LARGE SCALE GENOMIC DNA]</scope>
</reference>
<dbReference type="AlphaFoldDB" id="A0A7T8GVV9"/>
<name>A0A7T8GVV9_CALRO</name>
<accession>A0A7T8GVV9</accession>
<sequence>QFGMSCSQIYNTFNENSVSSQRFVDIASEEVKYSPSSSQSHLKILCRILKKLK</sequence>